<feature type="region of interest" description="Disordered" evidence="1">
    <location>
        <begin position="1"/>
        <end position="25"/>
    </location>
</feature>
<evidence type="ECO:0000313" key="3">
    <source>
        <dbReference type="Proteomes" id="UP000225706"/>
    </source>
</evidence>
<name>A0A2B4S8R5_STYPI</name>
<evidence type="ECO:0000256" key="1">
    <source>
        <dbReference type="SAM" id="MobiDB-lite"/>
    </source>
</evidence>
<dbReference type="EMBL" id="LSMT01000130">
    <property type="protein sequence ID" value="PFX26281.1"/>
    <property type="molecule type" value="Genomic_DNA"/>
</dbReference>
<protein>
    <submittedName>
        <fullName evidence="2">Uncharacterized protein</fullName>
    </submittedName>
</protein>
<feature type="compositionally biased region" description="Polar residues" evidence="1">
    <location>
        <begin position="14"/>
        <end position="24"/>
    </location>
</feature>
<comment type="caution">
    <text evidence="2">The sequence shown here is derived from an EMBL/GenBank/DDBJ whole genome shotgun (WGS) entry which is preliminary data.</text>
</comment>
<sequence length="296" mass="33898">MLDADQETDRVNIGVQTSSNTPTQGDDLLPECHLFMAHSLPAPERLGKMDAQQVEIVYRSLFLQGGVTNGLDFETEGFCEMWLTERGNIATQCSQQNDLRTRNTRSTLKAENENLLLNENHLQKMKPFHTDEDDKPIYPLDPKSGQHLISPYSNTDESFIDAMRMKGNDHQPEKLLIVTQILIVSTKRNVYEGSRKMEAQQVQMVYRSLFSQGGITNELDFEREGFYEMWLTERGNIATQCSQQNDLRTRTTNCGLTLRPHVYPIFVADQETERINIGVQTLRNAPTQDNDHRPEC</sequence>
<evidence type="ECO:0000313" key="2">
    <source>
        <dbReference type="EMBL" id="PFX26281.1"/>
    </source>
</evidence>
<accession>A0A2B4S8R5</accession>
<organism evidence="2 3">
    <name type="scientific">Stylophora pistillata</name>
    <name type="common">Smooth cauliflower coral</name>
    <dbReference type="NCBI Taxonomy" id="50429"/>
    <lineage>
        <taxon>Eukaryota</taxon>
        <taxon>Metazoa</taxon>
        <taxon>Cnidaria</taxon>
        <taxon>Anthozoa</taxon>
        <taxon>Hexacorallia</taxon>
        <taxon>Scleractinia</taxon>
        <taxon>Astrocoeniina</taxon>
        <taxon>Pocilloporidae</taxon>
        <taxon>Stylophora</taxon>
    </lineage>
</organism>
<dbReference type="AlphaFoldDB" id="A0A2B4S8R5"/>
<gene>
    <name evidence="2" type="ORF">AWC38_SpisGene9078</name>
</gene>
<dbReference type="Proteomes" id="UP000225706">
    <property type="component" value="Unassembled WGS sequence"/>
</dbReference>
<proteinExistence type="predicted"/>
<reference evidence="3" key="1">
    <citation type="journal article" date="2017" name="bioRxiv">
        <title>Comparative analysis of the genomes of Stylophora pistillata and Acropora digitifera provides evidence for extensive differences between species of corals.</title>
        <authorList>
            <person name="Voolstra C.R."/>
            <person name="Li Y."/>
            <person name="Liew Y.J."/>
            <person name="Baumgarten S."/>
            <person name="Zoccola D."/>
            <person name="Flot J.-F."/>
            <person name="Tambutte S."/>
            <person name="Allemand D."/>
            <person name="Aranda M."/>
        </authorList>
    </citation>
    <scope>NUCLEOTIDE SEQUENCE [LARGE SCALE GENOMIC DNA]</scope>
</reference>
<keyword evidence="3" id="KW-1185">Reference proteome</keyword>